<dbReference type="EMBL" id="KI913973">
    <property type="protein sequence ID" value="ETV97321.1"/>
    <property type="molecule type" value="Genomic_DNA"/>
</dbReference>
<dbReference type="OrthoDB" id="771136at2759"/>
<dbReference type="InterPro" id="IPR021109">
    <property type="entry name" value="Peptidase_aspartic_dom_sf"/>
</dbReference>
<evidence type="ECO:0000256" key="1">
    <source>
        <dbReference type="SAM" id="Phobius"/>
    </source>
</evidence>
<proteinExistence type="predicted"/>
<protein>
    <recommendedName>
        <fullName evidence="2">Peptidase A1 domain-containing protein</fullName>
    </recommendedName>
</protein>
<gene>
    <name evidence="3" type="ORF">H310_09664</name>
</gene>
<accession>A0A024TUM2</accession>
<dbReference type="Pfam" id="PF00026">
    <property type="entry name" value="Asp"/>
    <property type="match status" value="1"/>
</dbReference>
<dbReference type="VEuPathDB" id="FungiDB:H310_09664"/>
<dbReference type="GeneID" id="20086714"/>
<dbReference type="SUPFAM" id="SSF50630">
    <property type="entry name" value="Acid proteases"/>
    <property type="match status" value="1"/>
</dbReference>
<keyword evidence="1" id="KW-0812">Transmembrane</keyword>
<dbReference type="InterPro" id="IPR033121">
    <property type="entry name" value="PEPTIDASE_A1"/>
</dbReference>
<name>A0A024TUM2_9STRA</name>
<keyword evidence="1" id="KW-1133">Transmembrane helix</keyword>
<dbReference type="STRING" id="157072.A0A024TUM2"/>
<keyword evidence="1" id="KW-0472">Membrane</keyword>
<evidence type="ECO:0000313" key="3">
    <source>
        <dbReference type="EMBL" id="ETV97321.1"/>
    </source>
</evidence>
<sequence>MCSKTNFPLLRFGLGGHSFFTLSGADYTLCIGATCLVLIHESGQDMWTLGDVFLKKYLSLYDIQTKQVSFACPLQALHCGNESAATASVARPVLDNISLSLLEPHTILILFISGFSILGYVLPML</sequence>
<dbReference type="Gene3D" id="2.40.70.10">
    <property type="entry name" value="Acid Proteases"/>
    <property type="match status" value="1"/>
</dbReference>
<dbReference type="RefSeq" id="XP_008874029.1">
    <property type="nucleotide sequence ID" value="XM_008875807.1"/>
</dbReference>
<evidence type="ECO:0000259" key="2">
    <source>
        <dbReference type="PROSITE" id="PS51767"/>
    </source>
</evidence>
<dbReference type="PROSITE" id="PS51767">
    <property type="entry name" value="PEPTIDASE_A1"/>
    <property type="match status" value="1"/>
</dbReference>
<organism evidence="3">
    <name type="scientific">Aphanomyces invadans</name>
    <dbReference type="NCBI Taxonomy" id="157072"/>
    <lineage>
        <taxon>Eukaryota</taxon>
        <taxon>Sar</taxon>
        <taxon>Stramenopiles</taxon>
        <taxon>Oomycota</taxon>
        <taxon>Saprolegniomycetes</taxon>
        <taxon>Saprolegniales</taxon>
        <taxon>Verrucalvaceae</taxon>
        <taxon>Aphanomyces</taxon>
    </lineage>
</organism>
<dbReference type="eggNOG" id="KOG1339">
    <property type="taxonomic scope" value="Eukaryota"/>
</dbReference>
<feature type="transmembrane region" description="Helical" evidence="1">
    <location>
        <begin position="105"/>
        <end position="122"/>
    </location>
</feature>
<reference evidence="3" key="1">
    <citation type="submission" date="2013-12" db="EMBL/GenBank/DDBJ databases">
        <title>The Genome Sequence of Aphanomyces invadans NJM9701.</title>
        <authorList>
            <consortium name="The Broad Institute Genomics Platform"/>
            <person name="Russ C."/>
            <person name="Tyler B."/>
            <person name="van West P."/>
            <person name="Dieguez-Uribeondo J."/>
            <person name="Young S.K."/>
            <person name="Zeng Q."/>
            <person name="Gargeya S."/>
            <person name="Fitzgerald M."/>
            <person name="Abouelleil A."/>
            <person name="Alvarado L."/>
            <person name="Chapman S.B."/>
            <person name="Gainer-Dewar J."/>
            <person name="Goldberg J."/>
            <person name="Griggs A."/>
            <person name="Gujja S."/>
            <person name="Hansen M."/>
            <person name="Howarth C."/>
            <person name="Imamovic A."/>
            <person name="Ireland A."/>
            <person name="Larimer J."/>
            <person name="McCowan C."/>
            <person name="Murphy C."/>
            <person name="Pearson M."/>
            <person name="Poon T.W."/>
            <person name="Priest M."/>
            <person name="Roberts A."/>
            <person name="Saif S."/>
            <person name="Shea T."/>
            <person name="Sykes S."/>
            <person name="Wortman J."/>
            <person name="Nusbaum C."/>
            <person name="Birren B."/>
        </authorList>
    </citation>
    <scope>NUCLEOTIDE SEQUENCE [LARGE SCALE GENOMIC DNA]</scope>
    <source>
        <strain evidence="3">NJM9701</strain>
    </source>
</reference>
<feature type="domain" description="Peptidase A1" evidence="2">
    <location>
        <begin position="1"/>
        <end position="71"/>
    </location>
</feature>
<dbReference type="AlphaFoldDB" id="A0A024TUM2"/>